<gene>
    <name evidence="2" type="ORF">PAXINDRAFT_15720</name>
</gene>
<dbReference type="Proteomes" id="UP000053647">
    <property type="component" value="Unassembled WGS sequence"/>
</dbReference>
<evidence type="ECO:0000259" key="1">
    <source>
        <dbReference type="Pfam" id="PF01612"/>
    </source>
</evidence>
<dbReference type="Pfam" id="PF01612">
    <property type="entry name" value="DNA_pol_A_exo1"/>
    <property type="match status" value="1"/>
</dbReference>
<sequence length="128" mass="14333">MEELHDLDADKNLHVAMDLEWPVDQETGIYGKVSLISIAFNKSVYLIPLGPYLQDDGFLKLPFSLLVVLWSQRIHKVGVQVKADLTHLYNDYGYSNTTEQPFIGALDLGPMAKDQNITDLALCVAEVL</sequence>
<dbReference type="GO" id="GO:0008408">
    <property type="term" value="F:3'-5' exonuclease activity"/>
    <property type="evidence" value="ECO:0007669"/>
    <property type="project" value="InterPro"/>
</dbReference>
<organism evidence="2 3">
    <name type="scientific">Paxillus involutus ATCC 200175</name>
    <dbReference type="NCBI Taxonomy" id="664439"/>
    <lineage>
        <taxon>Eukaryota</taxon>
        <taxon>Fungi</taxon>
        <taxon>Dikarya</taxon>
        <taxon>Basidiomycota</taxon>
        <taxon>Agaricomycotina</taxon>
        <taxon>Agaricomycetes</taxon>
        <taxon>Agaricomycetidae</taxon>
        <taxon>Boletales</taxon>
        <taxon>Paxilineae</taxon>
        <taxon>Paxillaceae</taxon>
        <taxon>Paxillus</taxon>
    </lineage>
</organism>
<keyword evidence="3" id="KW-1185">Reference proteome</keyword>
<dbReference type="Gene3D" id="3.30.420.10">
    <property type="entry name" value="Ribonuclease H-like superfamily/Ribonuclease H"/>
    <property type="match status" value="1"/>
</dbReference>
<name>A0A0C9TL86_PAXIN</name>
<protein>
    <recommendedName>
        <fullName evidence="1">3'-5' exonuclease domain-containing protein</fullName>
    </recommendedName>
</protein>
<evidence type="ECO:0000313" key="2">
    <source>
        <dbReference type="EMBL" id="KIJ11423.1"/>
    </source>
</evidence>
<proteinExistence type="predicted"/>
<dbReference type="AlphaFoldDB" id="A0A0C9TL86"/>
<dbReference type="EMBL" id="KN819380">
    <property type="protein sequence ID" value="KIJ11423.1"/>
    <property type="molecule type" value="Genomic_DNA"/>
</dbReference>
<reference evidence="3" key="2">
    <citation type="submission" date="2015-01" db="EMBL/GenBank/DDBJ databases">
        <title>Evolutionary Origins and Diversification of the Mycorrhizal Mutualists.</title>
        <authorList>
            <consortium name="DOE Joint Genome Institute"/>
            <consortium name="Mycorrhizal Genomics Consortium"/>
            <person name="Kohler A."/>
            <person name="Kuo A."/>
            <person name="Nagy L.G."/>
            <person name="Floudas D."/>
            <person name="Copeland A."/>
            <person name="Barry K.W."/>
            <person name="Cichocki N."/>
            <person name="Veneault-Fourrey C."/>
            <person name="LaButti K."/>
            <person name="Lindquist E.A."/>
            <person name="Lipzen A."/>
            <person name="Lundell T."/>
            <person name="Morin E."/>
            <person name="Murat C."/>
            <person name="Riley R."/>
            <person name="Ohm R."/>
            <person name="Sun H."/>
            <person name="Tunlid A."/>
            <person name="Henrissat B."/>
            <person name="Grigoriev I.V."/>
            <person name="Hibbett D.S."/>
            <person name="Martin F."/>
        </authorList>
    </citation>
    <scope>NUCLEOTIDE SEQUENCE [LARGE SCALE GENOMIC DNA]</scope>
    <source>
        <strain evidence="3">ATCC 200175</strain>
    </source>
</reference>
<accession>A0A0C9TL86</accession>
<dbReference type="SUPFAM" id="SSF53098">
    <property type="entry name" value="Ribonuclease H-like"/>
    <property type="match status" value="1"/>
</dbReference>
<dbReference type="InterPro" id="IPR036397">
    <property type="entry name" value="RNaseH_sf"/>
</dbReference>
<feature type="domain" description="3'-5' exonuclease" evidence="1">
    <location>
        <begin position="12"/>
        <end position="93"/>
    </location>
</feature>
<evidence type="ECO:0000313" key="3">
    <source>
        <dbReference type="Proteomes" id="UP000053647"/>
    </source>
</evidence>
<reference evidence="2 3" key="1">
    <citation type="submission" date="2014-06" db="EMBL/GenBank/DDBJ databases">
        <authorList>
            <consortium name="DOE Joint Genome Institute"/>
            <person name="Kuo A."/>
            <person name="Kohler A."/>
            <person name="Nagy L.G."/>
            <person name="Floudas D."/>
            <person name="Copeland A."/>
            <person name="Barry K.W."/>
            <person name="Cichocki N."/>
            <person name="Veneault-Fourrey C."/>
            <person name="LaButti K."/>
            <person name="Lindquist E.A."/>
            <person name="Lipzen A."/>
            <person name="Lundell T."/>
            <person name="Morin E."/>
            <person name="Murat C."/>
            <person name="Sun H."/>
            <person name="Tunlid A."/>
            <person name="Henrissat B."/>
            <person name="Grigoriev I.V."/>
            <person name="Hibbett D.S."/>
            <person name="Martin F."/>
            <person name="Nordberg H.P."/>
            <person name="Cantor M.N."/>
            <person name="Hua S.X."/>
        </authorList>
    </citation>
    <scope>NUCLEOTIDE SEQUENCE [LARGE SCALE GENOMIC DNA]</scope>
    <source>
        <strain evidence="2 3">ATCC 200175</strain>
    </source>
</reference>
<dbReference type="InterPro" id="IPR012337">
    <property type="entry name" value="RNaseH-like_sf"/>
</dbReference>
<dbReference type="GO" id="GO:0003676">
    <property type="term" value="F:nucleic acid binding"/>
    <property type="evidence" value="ECO:0007669"/>
    <property type="project" value="InterPro"/>
</dbReference>
<dbReference type="GO" id="GO:0006139">
    <property type="term" value="P:nucleobase-containing compound metabolic process"/>
    <property type="evidence" value="ECO:0007669"/>
    <property type="project" value="InterPro"/>
</dbReference>
<dbReference type="InterPro" id="IPR002562">
    <property type="entry name" value="3'-5'_exonuclease_dom"/>
</dbReference>
<dbReference type="OrthoDB" id="1920326at2759"/>
<dbReference type="HOGENOM" id="CLU_1960275_0_0_1"/>